<sequence length="342" mass="38143">MGIARQDQKEKKWISCKMRTIVGTMEDRMPFCLLAFPPWFLRKYPEVDRALTTNQNRLTSHFDIHATLRHILYFDGGGGLSTTTAPPTVGDGKAEAISPESHRTVPLSPGNDSPYDDKQRRVLRAIPSLSPGSARSMSLFREIPRDRTCRDAGIDFQWCSCNRLEPVDSQDALVRLLAFEFALLLSDKTLRARQVCHQLNLARVRSAMKVTLAGEETPGEDKRPLDEASPGNKQFSKLLEPLGAAANRTSGRLPRQSDGEDKKPNRAIHKSSTAQTSIYLLSIETRPGGAVFEGHLQFSLSDSSVRLLGTVLRLNMFQPQSMCVKEPGLKPFCFCKDLDDKV</sequence>
<dbReference type="AlphaFoldDB" id="A0AAE0YYA0"/>
<dbReference type="PANTHER" id="PTHR10974">
    <property type="entry name" value="FI08016P-RELATED"/>
    <property type="match status" value="1"/>
</dbReference>
<dbReference type="Pfam" id="PF02995">
    <property type="entry name" value="DUF229"/>
    <property type="match status" value="1"/>
</dbReference>
<gene>
    <name evidence="2" type="ORF">RRG08_022200</name>
</gene>
<proteinExistence type="predicted"/>
<keyword evidence="3" id="KW-1185">Reference proteome</keyword>
<organism evidence="2 3">
    <name type="scientific">Elysia crispata</name>
    <name type="common">lettuce slug</name>
    <dbReference type="NCBI Taxonomy" id="231223"/>
    <lineage>
        <taxon>Eukaryota</taxon>
        <taxon>Metazoa</taxon>
        <taxon>Spiralia</taxon>
        <taxon>Lophotrochozoa</taxon>
        <taxon>Mollusca</taxon>
        <taxon>Gastropoda</taxon>
        <taxon>Heterobranchia</taxon>
        <taxon>Euthyneura</taxon>
        <taxon>Panpulmonata</taxon>
        <taxon>Sacoglossa</taxon>
        <taxon>Placobranchoidea</taxon>
        <taxon>Plakobranchidae</taxon>
        <taxon>Elysia</taxon>
    </lineage>
</organism>
<dbReference type="PANTHER" id="PTHR10974:SF1">
    <property type="entry name" value="FI08016P-RELATED"/>
    <property type="match status" value="1"/>
</dbReference>
<dbReference type="GO" id="GO:0005615">
    <property type="term" value="C:extracellular space"/>
    <property type="evidence" value="ECO:0007669"/>
    <property type="project" value="TreeGrafter"/>
</dbReference>
<evidence type="ECO:0000313" key="2">
    <source>
        <dbReference type="EMBL" id="KAK3758856.1"/>
    </source>
</evidence>
<dbReference type="EMBL" id="JAWDGP010005197">
    <property type="protein sequence ID" value="KAK3758856.1"/>
    <property type="molecule type" value="Genomic_DNA"/>
</dbReference>
<accession>A0AAE0YYA0</accession>
<feature type="region of interest" description="Disordered" evidence="1">
    <location>
        <begin position="89"/>
        <end position="117"/>
    </location>
</feature>
<feature type="region of interest" description="Disordered" evidence="1">
    <location>
        <begin position="246"/>
        <end position="269"/>
    </location>
</feature>
<protein>
    <submittedName>
        <fullName evidence="2">Uncharacterized protein</fullName>
    </submittedName>
</protein>
<dbReference type="Proteomes" id="UP001283361">
    <property type="component" value="Unassembled WGS sequence"/>
</dbReference>
<name>A0AAE0YYA0_9GAST</name>
<feature type="region of interest" description="Disordered" evidence="1">
    <location>
        <begin position="213"/>
        <end position="232"/>
    </location>
</feature>
<evidence type="ECO:0000313" key="3">
    <source>
        <dbReference type="Proteomes" id="UP001283361"/>
    </source>
</evidence>
<evidence type="ECO:0000256" key="1">
    <source>
        <dbReference type="SAM" id="MobiDB-lite"/>
    </source>
</evidence>
<feature type="compositionally biased region" description="Basic and acidic residues" evidence="1">
    <location>
        <begin position="255"/>
        <end position="264"/>
    </location>
</feature>
<dbReference type="InterPro" id="IPR004245">
    <property type="entry name" value="DUF229"/>
</dbReference>
<reference evidence="2" key="1">
    <citation type="journal article" date="2023" name="G3 (Bethesda)">
        <title>A reference genome for the long-term kleptoplast-retaining sea slug Elysia crispata morphotype clarki.</title>
        <authorList>
            <person name="Eastman K.E."/>
            <person name="Pendleton A.L."/>
            <person name="Shaikh M.A."/>
            <person name="Suttiyut T."/>
            <person name="Ogas R."/>
            <person name="Tomko P."/>
            <person name="Gavelis G."/>
            <person name="Widhalm J.R."/>
            <person name="Wisecaver J.H."/>
        </authorList>
    </citation>
    <scope>NUCLEOTIDE SEQUENCE</scope>
    <source>
        <strain evidence="2">ECLA1</strain>
    </source>
</reference>
<comment type="caution">
    <text evidence="2">The sequence shown here is derived from an EMBL/GenBank/DDBJ whole genome shotgun (WGS) entry which is preliminary data.</text>
</comment>